<evidence type="ECO:0000256" key="3">
    <source>
        <dbReference type="SAM" id="SignalP"/>
    </source>
</evidence>
<dbReference type="AlphaFoldDB" id="A0AAD6HKR9"/>
<name>A0AAD6HKR9_9EURO</name>
<keyword evidence="5" id="KW-1185">Reference proteome</keyword>
<reference evidence="4" key="1">
    <citation type="journal article" date="2023" name="IMA Fungus">
        <title>Comparative genomic study of the Penicillium genus elucidates a diverse pangenome and 15 lateral gene transfer events.</title>
        <authorList>
            <person name="Petersen C."/>
            <person name="Sorensen T."/>
            <person name="Nielsen M.R."/>
            <person name="Sondergaard T.E."/>
            <person name="Sorensen J.L."/>
            <person name="Fitzpatrick D.A."/>
            <person name="Frisvad J.C."/>
            <person name="Nielsen K.L."/>
        </authorList>
    </citation>
    <scope>NUCLEOTIDE SEQUENCE</scope>
    <source>
        <strain evidence="4">IBT 17514</strain>
    </source>
</reference>
<feature type="region of interest" description="Disordered" evidence="2">
    <location>
        <begin position="356"/>
        <end position="377"/>
    </location>
</feature>
<feature type="region of interest" description="Disordered" evidence="2">
    <location>
        <begin position="277"/>
        <end position="307"/>
    </location>
</feature>
<organism evidence="4 5">
    <name type="scientific">Penicillium malachiteum</name>
    <dbReference type="NCBI Taxonomy" id="1324776"/>
    <lineage>
        <taxon>Eukaryota</taxon>
        <taxon>Fungi</taxon>
        <taxon>Dikarya</taxon>
        <taxon>Ascomycota</taxon>
        <taxon>Pezizomycotina</taxon>
        <taxon>Eurotiomycetes</taxon>
        <taxon>Eurotiomycetidae</taxon>
        <taxon>Eurotiales</taxon>
        <taxon>Aspergillaceae</taxon>
        <taxon>Penicillium</taxon>
    </lineage>
</organism>
<dbReference type="Proteomes" id="UP001215712">
    <property type="component" value="Unassembled WGS sequence"/>
</dbReference>
<feature type="region of interest" description="Disordered" evidence="2">
    <location>
        <begin position="37"/>
        <end position="59"/>
    </location>
</feature>
<feature type="chain" id="PRO_5042182419" evidence="3">
    <location>
        <begin position="30"/>
        <end position="445"/>
    </location>
</feature>
<reference evidence="4" key="2">
    <citation type="submission" date="2023-01" db="EMBL/GenBank/DDBJ databases">
        <authorList>
            <person name="Petersen C."/>
        </authorList>
    </citation>
    <scope>NUCLEOTIDE SEQUENCE</scope>
    <source>
        <strain evidence="4">IBT 17514</strain>
    </source>
</reference>
<evidence type="ECO:0000256" key="2">
    <source>
        <dbReference type="SAM" id="MobiDB-lite"/>
    </source>
</evidence>
<evidence type="ECO:0000313" key="4">
    <source>
        <dbReference type="EMBL" id="KAJ5724448.1"/>
    </source>
</evidence>
<evidence type="ECO:0000256" key="1">
    <source>
        <dbReference type="SAM" id="Coils"/>
    </source>
</evidence>
<protein>
    <submittedName>
        <fullName evidence="4">Uncharacterized protein</fullName>
    </submittedName>
</protein>
<feature type="coiled-coil region" evidence="1">
    <location>
        <begin position="96"/>
        <end position="130"/>
    </location>
</feature>
<accession>A0AAD6HKR9</accession>
<sequence>MNKMILSCIFAVVCALLVAAVLRVRSVRARREQLTPRPAPLNECGQQEALPDMTPSDPTPEQLLATRVAWLECQLNEYQTGYKTVCTELNLAEGKLWRLNKKQRETETKLAEVKKQARNANDLLQTARDEIASLRPADGAQPVPQAPANANEARLAAELHQTTTELQQTTTSLNAALEREATLTSEFQNALAAEKELYRQQLGYLLGLSKEEFNEVVIRAFPDIARQISRQDQVPLIDHRDIPVGTDEMDIDTMAPTSTEYRQTDIDAMEGVEYTVGSPANAQDSDMAEMEVDSVSGPHENAPNERETVTQELSNLEREIAQLAVPSRSHLQGCFNAIDRLKIALGNQDAAHAQLGSESRRAVKEDNRDSQSARDFDTELAQLRQTEAELRELLRRSRKDAVDSRGDAENWWQQCRLEKIKVSGLESRCKSLEKQAQINDQANGG</sequence>
<gene>
    <name evidence="4" type="ORF">N7493_006176</name>
</gene>
<evidence type="ECO:0000313" key="5">
    <source>
        <dbReference type="Proteomes" id="UP001215712"/>
    </source>
</evidence>
<keyword evidence="1" id="KW-0175">Coiled coil</keyword>
<feature type="compositionally biased region" description="Basic and acidic residues" evidence="2">
    <location>
        <begin position="358"/>
        <end position="377"/>
    </location>
</feature>
<proteinExistence type="predicted"/>
<keyword evidence="3" id="KW-0732">Signal</keyword>
<dbReference type="EMBL" id="JAQJAN010000008">
    <property type="protein sequence ID" value="KAJ5724448.1"/>
    <property type="molecule type" value="Genomic_DNA"/>
</dbReference>
<comment type="caution">
    <text evidence="4">The sequence shown here is derived from an EMBL/GenBank/DDBJ whole genome shotgun (WGS) entry which is preliminary data.</text>
</comment>
<feature type="signal peptide" evidence="3">
    <location>
        <begin position="1"/>
        <end position="29"/>
    </location>
</feature>